<dbReference type="PANTHER" id="PTHR46520:SF1">
    <property type="entry name" value="SERINE BETA-LACTAMASE-LIKE PROTEIN LACTB, MITOCHONDRIAL"/>
    <property type="match status" value="1"/>
</dbReference>
<gene>
    <name evidence="2" type="ORF">N7E81_02965</name>
</gene>
<dbReference type="InterPro" id="IPR052794">
    <property type="entry name" value="Mito_Ser_Protease_LACTB"/>
</dbReference>
<dbReference type="Proteomes" id="UP001062165">
    <property type="component" value="Chromosome"/>
</dbReference>
<dbReference type="InterPro" id="IPR001466">
    <property type="entry name" value="Beta-lactam-related"/>
</dbReference>
<reference evidence="2" key="1">
    <citation type="submission" date="2022-10" db="EMBL/GenBank/DDBJ databases">
        <title>Comparative genomics and taxonomic characterization of three novel marine species of genus Reichenbachiella exhibiting antioxidant and polysaccharide degradation activities.</title>
        <authorList>
            <person name="Muhammad N."/>
            <person name="Lee Y.-J."/>
            <person name="Ko J."/>
            <person name="Kim S.-G."/>
        </authorList>
    </citation>
    <scope>NUCLEOTIDE SEQUENCE</scope>
    <source>
        <strain evidence="2">Wsw4-B4</strain>
    </source>
</reference>
<dbReference type="SUPFAM" id="SSF56601">
    <property type="entry name" value="beta-lactamase/transpeptidase-like"/>
    <property type="match status" value="1"/>
</dbReference>
<dbReference type="Pfam" id="PF00144">
    <property type="entry name" value="Beta-lactamase"/>
    <property type="match status" value="1"/>
</dbReference>
<dbReference type="RefSeq" id="WP_263051796.1">
    <property type="nucleotide sequence ID" value="NZ_CP106735.1"/>
</dbReference>
<evidence type="ECO:0000313" key="3">
    <source>
        <dbReference type="Proteomes" id="UP001062165"/>
    </source>
</evidence>
<name>A0ABY6D1N5_9BACT</name>
<evidence type="ECO:0000259" key="1">
    <source>
        <dbReference type="Pfam" id="PF00144"/>
    </source>
</evidence>
<proteinExistence type="predicted"/>
<accession>A0ABY6D1N5</accession>
<dbReference type="Gene3D" id="3.40.710.10">
    <property type="entry name" value="DD-peptidase/beta-lactamase superfamily"/>
    <property type="match status" value="1"/>
</dbReference>
<dbReference type="PROSITE" id="PS51257">
    <property type="entry name" value="PROKAR_LIPOPROTEIN"/>
    <property type="match status" value="1"/>
</dbReference>
<dbReference type="EMBL" id="CP106735">
    <property type="protein sequence ID" value="UXX80066.1"/>
    <property type="molecule type" value="Genomic_DNA"/>
</dbReference>
<organism evidence="2 3">
    <name type="scientific">Reichenbachiella carrageenanivorans</name>
    <dbReference type="NCBI Taxonomy" id="2979869"/>
    <lineage>
        <taxon>Bacteria</taxon>
        <taxon>Pseudomonadati</taxon>
        <taxon>Bacteroidota</taxon>
        <taxon>Cytophagia</taxon>
        <taxon>Cytophagales</taxon>
        <taxon>Reichenbachiellaceae</taxon>
        <taxon>Reichenbachiella</taxon>
    </lineage>
</organism>
<evidence type="ECO:0000313" key="2">
    <source>
        <dbReference type="EMBL" id="UXX80066.1"/>
    </source>
</evidence>
<dbReference type="InterPro" id="IPR012338">
    <property type="entry name" value="Beta-lactam/transpept-like"/>
</dbReference>
<sequence length="372" mass="41333">MNQIKTITLSVLFLCLVTAACKTPIETRQEDKYKDAIELSRMLVDSIQRTYKVPGMDVAVAIAGQTVWSESFGLADVELNAPVIAGQTRFRVGSVAKPLTAVALAKLMEADRIDIDLPVQVYVPYFPEKAYTFSTRQLSGHIAGIRSYQNNEFLNKKHYQTVKEGLSMFMNDSLVYEPGTAYTYSSHGYNLLSAVIEGASGEAFLPFMHKTIFRPLGMLSTCEDQNDSIISDRTSFYRLSRTDSLQIENAPYVDNSYKWAGGGFVSTTSDLIKFGEAMMQPGFLSEPTLEEITTPQMLKNGKKTHYGIGWEIGRHGDKQVYGHGGGSVGGITVFRIYPEDQLVIVMLSNSSNTKYGEIPKLIVEAFLSEKRQ</sequence>
<keyword evidence="3" id="KW-1185">Reference proteome</keyword>
<dbReference type="PANTHER" id="PTHR46520">
    <property type="entry name" value="SERINE BETA-LACTAMASE-LIKE PROTEIN LACTB, MITOCHONDRIAL"/>
    <property type="match status" value="1"/>
</dbReference>
<feature type="domain" description="Beta-lactamase-related" evidence="1">
    <location>
        <begin position="44"/>
        <end position="353"/>
    </location>
</feature>
<protein>
    <submittedName>
        <fullName evidence="2">Beta-lactamase family protein</fullName>
    </submittedName>
</protein>